<name>A0A9P5YNX6_9AGAR</name>
<evidence type="ECO:0000313" key="4">
    <source>
        <dbReference type="EMBL" id="KAF9473237.1"/>
    </source>
</evidence>
<keyword evidence="1" id="KW-0479">Metal-binding</keyword>
<sequence length="860" mass="95874">MASNHPATLSTRLRKNAKNLSPDEWTRFVVALKVLKARTRPGGVVSIYDEFCALHMGAVEINRNWRRMHAATDASEGPRDPAHDNPGWDWTDHEFTKKLLSPAMMGGNGGHSGAGGALVQGPFTLEQGWSAVPALHRSSWFRSFIGARGTDADDADDRQNMQQPSLGRSIVRYMGEVEDLANTADILDLAKRKAVFGPDKLVVRNDNVQPVADDEAEDEPIDMKVTEVKPMPRGTFHIGDSLPVSVWESVVRQQDRSFGSFDDCHEYFAPGETPSVPLRIRENIPGFRVSVEVGPRMHSQTHDWFGFHTTILQDDQISGASTMPNVACATVDPNFFLHHCNVDRLWAEWQDSGHYGSIFYPKRDDPLWLYADVESIVKNEPMRKFTYPDGHNLDDNMWPWNDDDVLTHPGLQEMIPCFPYTVCARDVLDYRLGGYAYDTSVELSVNNPHPVIVHLPQTRNQRTHQVFPLRIQRAARYLVRAKNTGADYVDSDIRVYERYEEVFEHTFMRDGFSGQSIPPEPEKYETGTSKGAVWELQRGRYFIVVAALITGGNAARSVEASYEIGLAASVDFELPKIPTTPGVIDNPQVPPESCVYIAKQRYAPVKLEPGRPQFRLTRMKGTHELFGINLEKSPGLLDVQFEGMEGLVQLYGPFGLDSDHLPHFDVDGKPIEGDAEAQLSARLHIATSEGCCKSIGTGVASLVTPGRYIVLVFHCAVGHREHQPYKVTCRFDETKKVREMQIGLTNKVEPGAGGSTNALYRICTQDGQALVTQDGDMFEVDVETDDPGSQKQVRVGVLAYSAEDILGAAKDGSDSVRYVAYTDAFWGESRVRFGVAGNQVLFVRVRAQHPTGMRAAIRRL</sequence>
<gene>
    <name evidence="4" type="ORF">BDN70DRAFT_937590</name>
</gene>
<dbReference type="InterPro" id="IPR002227">
    <property type="entry name" value="Tyrosinase_Cu-bd"/>
</dbReference>
<dbReference type="SUPFAM" id="SSF48056">
    <property type="entry name" value="Di-copper centre-containing domain"/>
    <property type="match status" value="1"/>
</dbReference>
<dbReference type="EMBL" id="MU155459">
    <property type="protein sequence ID" value="KAF9473237.1"/>
    <property type="molecule type" value="Genomic_DNA"/>
</dbReference>
<evidence type="ECO:0000259" key="3">
    <source>
        <dbReference type="PROSITE" id="PS00498"/>
    </source>
</evidence>
<feature type="domain" description="Tyrosinase copper-binding" evidence="3">
    <location>
        <begin position="332"/>
        <end position="343"/>
    </location>
</feature>
<organism evidence="4 5">
    <name type="scientific">Pholiota conissans</name>
    <dbReference type="NCBI Taxonomy" id="109636"/>
    <lineage>
        <taxon>Eukaryota</taxon>
        <taxon>Fungi</taxon>
        <taxon>Dikarya</taxon>
        <taxon>Basidiomycota</taxon>
        <taxon>Agaricomycotina</taxon>
        <taxon>Agaricomycetes</taxon>
        <taxon>Agaricomycetidae</taxon>
        <taxon>Agaricales</taxon>
        <taxon>Agaricineae</taxon>
        <taxon>Strophariaceae</taxon>
        <taxon>Pholiota</taxon>
    </lineage>
</organism>
<dbReference type="PROSITE" id="PS00498">
    <property type="entry name" value="TYROSINASE_2"/>
    <property type="match status" value="1"/>
</dbReference>
<accession>A0A9P5YNX6</accession>
<evidence type="ECO:0000313" key="5">
    <source>
        <dbReference type="Proteomes" id="UP000807469"/>
    </source>
</evidence>
<dbReference type="PANTHER" id="PTHR11474:SF126">
    <property type="entry name" value="TYROSINASE-LIKE PROTEIN TYR-1-RELATED"/>
    <property type="match status" value="1"/>
</dbReference>
<keyword evidence="5" id="KW-1185">Reference proteome</keyword>
<dbReference type="GO" id="GO:0016491">
    <property type="term" value="F:oxidoreductase activity"/>
    <property type="evidence" value="ECO:0007669"/>
    <property type="project" value="InterPro"/>
</dbReference>
<keyword evidence="2" id="KW-0186">Copper</keyword>
<evidence type="ECO:0000256" key="2">
    <source>
        <dbReference type="ARBA" id="ARBA00023008"/>
    </source>
</evidence>
<dbReference type="OrthoDB" id="6132182at2759"/>
<dbReference type="PANTHER" id="PTHR11474">
    <property type="entry name" value="TYROSINASE FAMILY MEMBER"/>
    <property type="match status" value="1"/>
</dbReference>
<dbReference type="AlphaFoldDB" id="A0A9P5YNX6"/>
<dbReference type="GO" id="GO:0046872">
    <property type="term" value="F:metal ion binding"/>
    <property type="evidence" value="ECO:0007669"/>
    <property type="project" value="UniProtKB-KW"/>
</dbReference>
<dbReference type="Proteomes" id="UP000807469">
    <property type="component" value="Unassembled WGS sequence"/>
</dbReference>
<dbReference type="Gene3D" id="1.10.1280.10">
    <property type="entry name" value="Di-copper center containing domain from catechol oxidase"/>
    <property type="match status" value="2"/>
</dbReference>
<protein>
    <submittedName>
        <fullName evidence="4">Di-copper centre-containing protein</fullName>
    </submittedName>
</protein>
<evidence type="ECO:0000256" key="1">
    <source>
        <dbReference type="ARBA" id="ARBA00022723"/>
    </source>
</evidence>
<proteinExistence type="predicted"/>
<dbReference type="Pfam" id="PF00264">
    <property type="entry name" value="Tyrosinase"/>
    <property type="match status" value="1"/>
</dbReference>
<dbReference type="InterPro" id="IPR008922">
    <property type="entry name" value="Di-copper_centre_dom_sf"/>
</dbReference>
<comment type="caution">
    <text evidence="4">The sequence shown here is derived from an EMBL/GenBank/DDBJ whole genome shotgun (WGS) entry which is preliminary data.</text>
</comment>
<dbReference type="InterPro" id="IPR050316">
    <property type="entry name" value="Tyrosinase/Hemocyanin"/>
</dbReference>
<reference evidence="4" key="1">
    <citation type="submission" date="2020-11" db="EMBL/GenBank/DDBJ databases">
        <authorList>
            <consortium name="DOE Joint Genome Institute"/>
            <person name="Ahrendt S."/>
            <person name="Riley R."/>
            <person name="Andreopoulos W."/>
            <person name="Labutti K."/>
            <person name="Pangilinan J."/>
            <person name="Ruiz-Duenas F.J."/>
            <person name="Barrasa J.M."/>
            <person name="Sanchez-Garcia M."/>
            <person name="Camarero S."/>
            <person name="Miyauchi S."/>
            <person name="Serrano A."/>
            <person name="Linde D."/>
            <person name="Babiker R."/>
            <person name="Drula E."/>
            <person name="Ayuso-Fernandez I."/>
            <person name="Pacheco R."/>
            <person name="Padilla G."/>
            <person name="Ferreira P."/>
            <person name="Barriuso J."/>
            <person name="Kellner H."/>
            <person name="Castanera R."/>
            <person name="Alfaro M."/>
            <person name="Ramirez L."/>
            <person name="Pisabarro A.G."/>
            <person name="Kuo A."/>
            <person name="Tritt A."/>
            <person name="Lipzen A."/>
            <person name="He G."/>
            <person name="Yan M."/>
            <person name="Ng V."/>
            <person name="Cullen D."/>
            <person name="Martin F."/>
            <person name="Rosso M.-N."/>
            <person name="Henrissat B."/>
            <person name="Hibbett D."/>
            <person name="Martinez A.T."/>
            <person name="Grigoriev I.V."/>
        </authorList>
    </citation>
    <scope>NUCLEOTIDE SEQUENCE</scope>
    <source>
        <strain evidence="4">CIRM-BRFM 674</strain>
    </source>
</reference>